<feature type="region of interest" description="Disordered" evidence="1">
    <location>
        <begin position="21"/>
        <end position="74"/>
    </location>
</feature>
<evidence type="ECO:0008006" key="4">
    <source>
        <dbReference type="Google" id="ProtNLM"/>
    </source>
</evidence>
<dbReference type="Proteomes" id="UP000034037">
    <property type="component" value="Chromosome"/>
</dbReference>
<protein>
    <recommendedName>
        <fullName evidence="4">Scaffolding protein</fullName>
    </recommendedName>
</protein>
<dbReference type="EMBL" id="CP011309">
    <property type="protein sequence ID" value="AKF27794.1"/>
    <property type="molecule type" value="Genomic_DNA"/>
</dbReference>
<dbReference type="AlphaFoldDB" id="A0A0F6SRE0"/>
<evidence type="ECO:0000313" key="2">
    <source>
        <dbReference type="EMBL" id="AKF27794.1"/>
    </source>
</evidence>
<reference evidence="2 3" key="1">
    <citation type="submission" date="2015-04" db="EMBL/GenBank/DDBJ databases">
        <title>Complete Genome Sequence of Brevibacterium flavum ATCC 15168.</title>
        <authorList>
            <person name="Ahn J."/>
            <person name="Park G."/>
            <person name="Jeon W."/>
            <person name="Jang Y."/>
            <person name="Jang M."/>
            <person name="Lee H."/>
            <person name="Lee H."/>
        </authorList>
    </citation>
    <scope>NUCLEOTIDE SEQUENCE [LARGE SCALE GENOMIC DNA]</scope>
    <source>
        <strain evidence="2 3">ATCC 15168</strain>
    </source>
</reference>
<dbReference type="PATRIC" id="fig|92706.3.peg.2013"/>
<sequence>MHEEEVQFMFTKNHRPWLRFIEGADGGQAGGVGSSDSGDSDGGKSDDAGKGSEEEESGSGDSPKGEDAWKSHARKWEDRARKNLKDLEAVQSELAARPTSDDVAQAKAEAAAERKENAVFRGLIGLDADAREIGALLDSKSFEQSVSELDPEDEGFRDALKAASVQVLKNFQPTVETFNQSHSADRGSELYQLLHGKPNE</sequence>
<proteinExistence type="predicted"/>
<gene>
    <name evidence="2" type="ORF">YH66_09640</name>
</gene>
<evidence type="ECO:0000256" key="1">
    <source>
        <dbReference type="SAM" id="MobiDB-lite"/>
    </source>
</evidence>
<feature type="region of interest" description="Disordered" evidence="1">
    <location>
        <begin position="178"/>
        <end position="200"/>
    </location>
</feature>
<accession>A0A0F6SRE0</accession>
<feature type="compositionally biased region" description="Basic and acidic residues" evidence="1">
    <location>
        <begin position="63"/>
        <end position="74"/>
    </location>
</feature>
<keyword evidence="3" id="KW-1185">Reference proteome</keyword>
<evidence type="ECO:0000313" key="3">
    <source>
        <dbReference type="Proteomes" id="UP000034037"/>
    </source>
</evidence>
<feature type="compositionally biased region" description="Gly residues" evidence="1">
    <location>
        <begin position="24"/>
        <end position="33"/>
    </location>
</feature>
<organism evidence="2 3">
    <name type="scientific">[Brevibacterium] flavum</name>
    <dbReference type="NCBI Taxonomy" id="92706"/>
    <lineage>
        <taxon>Bacteria</taxon>
        <taxon>Bacillati</taxon>
        <taxon>Actinomycetota</taxon>
        <taxon>Actinomycetes</taxon>
        <taxon>Mycobacteriales</taxon>
        <taxon>Corynebacteriaceae</taxon>
        <taxon>Corynebacterium</taxon>
    </lineage>
</organism>
<dbReference type="HOGENOM" id="CLU_1394261_0_0_11"/>
<feature type="compositionally biased region" description="Basic and acidic residues" evidence="1">
    <location>
        <begin position="41"/>
        <end position="52"/>
    </location>
</feature>
<name>A0A0F6SRE0_9CORY</name>